<keyword evidence="3" id="KW-1185">Reference proteome</keyword>
<accession>A0AAW2CIQ2</accession>
<proteinExistence type="predicted"/>
<comment type="caution">
    <text evidence="2">The sequence shown here is derived from an EMBL/GenBank/DDBJ whole genome shotgun (WGS) entry which is preliminary data.</text>
</comment>
<gene>
    <name evidence="2" type="ORF">SO802_017546</name>
</gene>
<name>A0AAW2CIQ2_9ROSI</name>
<evidence type="ECO:0000256" key="1">
    <source>
        <dbReference type="SAM" id="MobiDB-lite"/>
    </source>
</evidence>
<sequence length="97" mass="10992">MIGGDFTYLWPPYYEKMISAQVIHFASLIPIWELINKGIRSKKIVDFEALNSMIEQKLKKVTGRKGKVADVHMISRAPKRPRGSTSAYATPIALPFQ</sequence>
<evidence type="ECO:0000313" key="2">
    <source>
        <dbReference type="EMBL" id="KAK9997943.1"/>
    </source>
</evidence>
<feature type="region of interest" description="Disordered" evidence="1">
    <location>
        <begin position="78"/>
        <end position="97"/>
    </location>
</feature>
<dbReference type="Proteomes" id="UP001459277">
    <property type="component" value="Unassembled WGS sequence"/>
</dbReference>
<protein>
    <submittedName>
        <fullName evidence="2">Uncharacterized protein</fullName>
    </submittedName>
</protein>
<reference evidence="2 3" key="1">
    <citation type="submission" date="2024-01" db="EMBL/GenBank/DDBJ databases">
        <title>A telomere-to-telomere, gap-free genome of sweet tea (Lithocarpus litseifolius).</title>
        <authorList>
            <person name="Zhou J."/>
        </authorList>
    </citation>
    <scope>NUCLEOTIDE SEQUENCE [LARGE SCALE GENOMIC DNA]</scope>
    <source>
        <strain evidence="2">Zhou-2022a</strain>
        <tissue evidence="2">Leaf</tissue>
    </source>
</reference>
<evidence type="ECO:0000313" key="3">
    <source>
        <dbReference type="Proteomes" id="UP001459277"/>
    </source>
</evidence>
<dbReference type="EMBL" id="JAZDWU010000006">
    <property type="protein sequence ID" value="KAK9997943.1"/>
    <property type="molecule type" value="Genomic_DNA"/>
</dbReference>
<organism evidence="2 3">
    <name type="scientific">Lithocarpus litseifolius</name>
    <dbReference type="NCBI Taxonomy" id="425828"/>
    <lineage>
        <taxon>Eukaryota</taxon>
        <taxon>Viridiplantae</taxon>
        <taxon>Streptophyta</taxon>
        <taxon>Embryophyta</taxon>
        <taxon>Tracheophyta</taxon>
        <taxon>Spermatophyta</taxon>
        <taxon>Magnoliopsida</taxon>
        <taxon>eudicotyledons</taxon>
        <taxon>Gunneridae</taxon>
        <taxon>Pentapetalae</taxon>
        <taxon>rosids</taxon>
        <taxon>fabids</taxon>
        <taxon>Fagales</taxon>
        <taxon>Fagaceae</taxon>
        <taxon>Lithocarpus</taxon>
    </lineage>
</organism>
<dbReference type="AlphaFoldDB" id="A0AAW2CIQ2"/>